<dbReference type="PANTHER" id="PTHR30143:SF0">
    <property type="entry name" value="2-KETO-4-PENTENOATE HYDRATASE"/>
    <property type="match status" value="1"/>
</dbReference>
<dbReference type="PANTHER" id="PTHR30143">
    <property type="entry name" value="ACID HYDRATASE"/>
    <property type="match status" value="1"/>
</dbReference>
<evidence type="ECO:0000313" key="4">
    <source>
        <dbReference type="Proteomes" id="UP001325479"/>
    </source>
</evidence>
<dbReference type="Pfam" id="PF01557">
    <property type="entry name" value="FAA_hydrolase"/>
    <property type="match status" value="1"/>
</dbReference>
<gene>
    <name evidence="3" type="ORF">U0042_21990</name>
</gene>
<sequence>MNRPETIDFAASGGSPARTAARAQWLADARAAHAPIVRVPDELAPASAEDAFDTQHETLRRLRYGIGGWKVGAKSPDAPAQGAPLPDALLYASPARLHSEAHAPFALELEIAFRLGRTFEASRTPYAAQDVTAAIESMCATIEVVTSRFAAWPDVDRLWQLADLQNHGALIAGAPVPYRDDFPFTAPSLRFAYNGVSVFGSQPKNPAGDPRRLLTWVVNHSTGRGIALEAGTVITTGSFIGMWTAREPGIAVGEIEGLPPVQVQFDGAAR</sequence>
<dbReference type="InterPro" id="IPR036663">
    <property type="entry name" value="Fumarylacetoacetase_C_sf"/>
</dbReference>
<dbReference type="RefSeq" id="WP_114809145.1">
    <property type="nucleotide sequence ID" value="NZ_CP139965.1"/>
</dbReference>
<keyword evidence="4" id="KW-1185">Reference proteome</keyword>
<dbReference type="GO" id="GO:0016787">
    <property type="term" value="F:hydrolase activity"/>
    <property type="evidence" value="ECO:0007669"/>
    <property type="project" value="UniProtKB-KW"/>
</dbReference>
<dbReference type="InterPro" id="IPR050772">
    <property type="entry name" value="Hydratase-Decarb/MhpD_sf"/>
</dbReference>
<proteinExistence type="predicted"/>
<keyword evidence="3" id="KW-0378">Hydrolase</keyword>
<organism evidence="3 4">
    <name type="scientific">Paraburkholderia kururiensis</name>
    <dbReference type="NCBI Taxonomy" id="984307"/>
    <lineage>
        <taxon>Bacteria</taxon>
        <taxon>Pseudomonadati</taxon>
        <taxon>Pseudomonadota</taxon>
        <taxon>Betaproteobacteria</taxon>
        <taxon>Burkholderiales</taxon>
        <taxon>Burkholderiaceae</taxon>
        <taxon>Paraburkholderia</taxon>
    </lineage>
</organism>
<feature type="domain" description="Fumarylacetoacetase-like C-terminal" evidence="2">
    <location>
        <begin position="103"/>
        <end position="242"/>
    </location>
</feature>
<protein>
    <submittedName>
        <fullName evidence="3">Fumarylacetoacetate hydrolase family protein</fullName>
    </submittedName>
</protein>
<dbReference type="Gene3D" id="3.90.850.10">
    <property type="entry name" value="Fumarylacetoacetase-like, C-terminal domain"/>
    <property type="match status" value="1"/>
</dbReference>
<reference evidence="3 4" key="1">
    <citation type="submission" date="2023-12" db="EMBL/GenBank/DDBJ databases">
        <title>Genome sequencing and assembly of bacterial species from a model synthetic community.</title>
        <authorList>
            <person name="Hogle S.L."/>
        </authorList>
    </citation>
    <scope>NUCLEOTIDE SEQUENCE [LARGE SCALE GENOMIC DNA]</scope>
    <source>
        <strain evidence="3 4">HAMBI 2494</strain>
    </source>
</reference>
<evidence type="ECO:0000313" key="3">
    <source>
        <dbReference type="EMBL" id="WQD76732.1"/>
    </source>
</evidence>
<keyword evidence="1" id="KW-0456">Lyase</keyword>
<dbReference type="InterPro" id="IPR011234">
    <property type="entry name" value="Fumarylacetoacetase-like_C"/>
</dbReference>
<evidence type="ECO:0000259" key="2">
    <source>
        <dbReference type="Pfam" id="PF01557"/>
    </source>
</evidence>
<evidence type="ECO:0000256" key="1">
    <source>
        <dbReference type="ARBA" id="ARBA00023239"/>
    </source>
</evidence>
<dbReference type="EMBL" id="CP139965">
    <property type="protein sequence ID" value="WQD76732.1"/>
    <property type="molecule type" value="Genomic_DNA"/>
</dbReference>
<dbReference type="SUPFAM" id="SSF56529">
    <property type="entry name" value="FAH"/>
    <property type="match status" value="1"/>
</dbReference>
<accession>A0ABZ0WHB1</accession>
<name>A0ABZ0WHB1_9BURK</name>
<dbReference type="Proteomes" id="UP001325479">
    <property type="component" value="Chromosome"/>
</dbReference>